<reference evidence="7 8" key="1">
    <citation type="submission" date="2020-05" db="EMBL/GenBank/DDBJ databases">
        <title>Genome sequencing of Spirosoma sp. TS118.</title>
        <authorList>
            <person name="Lee J.-H."/>
            <person name="Jeong S."/>
            <person name="Zhao L."/>
            <person name="Jung J.-H."/>
            <person name="Kim M.-K."/>
            <person name="Lim S."/>
        </authorList>
    </citation>
    <scope>NUCLEOTIDE SEQUENCE [LARGE SCALE GENOMIC DNA]</scope>
    <source>
        <strain evidence="7 8">TS118</strain>
    </source>
</reference>
<dbReference type="InterPro" id="IPR009834">
    <property type="entry name" value="Ureide_permease"/>
</dbReference>
<feature type="transmembrane region" description="Helical" evidence="6">
    <location>
        <begin position="135"/>
        <end position="156"/>
    </location>
</feature>
<dbReference type="Proteomes" id="UP000502756">
    <property type="component" value="Chromosome"/>
</dbReference>
<feature type="transmembrane region" description="Helical" evidence="6">
    <location>
        <begin position="100"/>
        <end position="128"/>
    </location>
</feature>
<feature type="transmembrane region" description="Helical" evidence="6">
    <location>
        <begin position="7"/>
        <end position="24"/>
    </location>
</feature>
<feature type="transmembrane region" description="Helical" evidence="6">
    <location>
        <begin position="282"/>
        <end position="304"/>
    </location>
</feature>
<dbReference type="EMBL" id="CP053435">
    <property type="protein sequence ID" value="QJW89448.1"/>
    <property type="molecule type" value="Genomic_DNA"/>
</dbReference>
<feature type="transmembrane region" description="Helical" evidence="6">
    <location>
        <begin position="256"/>
        <end position="275"/>
    </location>
</feature>
<evidence type="ECO:0000256" key="5">
    <source>
        <dbReference type="ARBA" id="ARBA00023136"/>
    </source>
</evidence>
<gene>
    <name evidence="7" type="ORF">HNV11_08660</name>
</gene>
<keyword evidence="3 6" id="KW-0812">Transmembrane</keyword>
<dbReference type="RefSeq" id="WP_171739287.1">
    <property type="nucleotide sequence ID" value="NZ_CP053435.1"/>
</dbReference>
<keyword evidence="8" id="KW-1185">Reference proteome</keyword>
<feature type="transmembrane region" description="Helical" evidence="6">
    <location>
        <begin position="206"/>
        <end position="229"/>
    </location>
</feature>
<accession>A0A6M5Y4J8</accession>
<evidence type="ECO:0000256" key="1">
    <source>
        <dbReference type="ARBA" id="ARBA00004141"/>
    </source>
</evidence>
<feature type="transmembrane region" description="Helical" evidence="6">
    <location>
        <begin position="316"/>
        <end position="334"/>
    </location>
</feature>
<protein>
    <submittedName>
        <fullName evidence="7">Multidrug DMT transporter permease</fullName>
    </submittedName>
</protein>
<dbReference type="PANTHER" id="PTHR16119:SF17">
    <property type="entry name" value="TRANSMEMBRANE PROTEIN 144"/>
    <property type="match status" value="1"/>
</dbReference>
<sequence>MFVIHQPAVAICFCLLTMLFWGSWTNAQKFVTKTAPLYVFYRDYVYGILAASLLLAFTLGSFGSQGRSVPEDIQQAEGRSILLALAGGIAFNVGNRLLTVGISMAGIAIAMPVGTGLSLAIGLVVNYLAEPKGSVALLSLGGGAIIAAMIFSALAYKTKQEGADDADSSSNGNRGIWIALAGGLAAGFFFRLVSEAIATDLIRPEAGLLTTYTGFALFAIGLNLCNPLVEWLVRKFVLPDEDGQPDYRHVGRREHLAGLGGGLIWGLGMSTLLLGAKQAGDAVSYGLSQGATIVSVLWGLFAWHEFKDAPAKANRYLWLMGGSYVAGLVLIVLARSGG</sequence>
<dbReference type="InterPro" id="IPR010651">
    <property type="entry name" value="Sugar_transport"/>
</dbReference>
<dbReference type="AlphaFoldDB" id="A0A6M5Y4J8"/>
<keyword evidence="4 6" id="KW-1133">Transmembrane helix</keyword>
<evidence type="ECO:0000256" key="4">
    <source>
        <dbReference type="ARBA" id="ARBA00022989"/>
    </source>
</evidence>
<dbReference type="KEGG" id="stae:HNV11_08660"/>
<dbReference type="GO" id="GO:0016020">
    <property type="term" value="C:membrane"/>
    <property type="evidence" value="ECO:0007669"/>
    <property type="project" value="UniProtKB-SubCell"/>
</dbReference>
<evidence type="ECO:0000256" key="2">
    <source>
        <dbReference type="ARBA" id="ARBA00006117"/>
    </source>
</evidence>
<feature type="transmembrane region" description="Helical" evidence="6">
    <location>
        <begin position="76"/>
        <end position="94"/>
    </location>
</feature>
<evidence type="ECO:0000313" key="8">
    <source>
        <dbReference type="Proteomes" id="UP000502756"/>
    </source>
</evidence>
<evidence type="ECO:0000256" key="3">
    <source>
        <dbReference type="ARBA" id="ARBA00022692"/>
    </source>
</evidence>
<dbReference type="PANTHER" id="PTHR16119">
    <property type="entry name" value="TRANSMEMBRANE PROTEIN 144"/>
    <property type="match status" value="1"/>
</dbReference>
<evidence type="ECO:0000256" key="6">
    <source>
        <dbReference type="SAM" id="Phobius"/>
    </source>
</evidence>
<keyword evidence="5 6" id="KW-0472">Membrane</keyword>
<feature type="transmembrane region" description="Helical" evidence="6">
    <location>
        <begin position="44"/>
        <end position="64"/>
    </location>
</feature>
<organism evidence="7 8">
    <name type="scientific">Spirosoma taeanense</name>
    <dbReference type="NCBI Taxonomy" id="2735870"/>
    <lineage>
        <taxon>Bacteria</taxon>
        <taxon>Pseudomonadati</taxon>
        <taxon>Bacteroidota</taxon>
        <taxon>Cytophagia</taxon>
        <taxon>Cytophagales</taxon>
        <taxon>Cytophagaceae</taxon>
        <taxon>Spirosoma</taxon>
    </lineage>
</organism>
<proteinExistence type="inferred from homology"/>
<dbReference type="GO" id="GO:0015144">
    <property type="term" value="F:carbohydrate transmembrane transporter activity"/>
    <property type="evidence" value="ECO:0007669"/>
    <property type="project" value="InterPro"/>
</dbReference>
<comment type="similarity">
    <text evidence="2">Belongs to the GRP transporter (TC 2.A.7.5) family.</text>
</comment>
<comment type="subcellular location">
    <subcellularLocation>
        <location evidence="1">Membrane</location>
        <topology evidence="1">Multi-pass membrane protein</topology>
    </subcellularLocation>
</comment>
<name>A0A6M5Y4J8_9BACT</name>
<dbReference type="Pfam" id="PF07168">
    <property type="entry name" value="Ureide_permease"/>
    <property type="match status" value="1"/>
</dbReference>
<feature type="transmembrane region" description="Helical" evidence="6">
    <location>
        <begin position="176"/>
        <end position="194"/>
    </location>
</feature>
<evidence type="ECO:0000313" key="7">
    <source>
        <dbReference type="EMBL" id="QJW89448.1"/>
    </source>
</evidence>